<name>A0A3G3IF48_9ARCH</name>
<evidence type="ECO:0000256" key="1">
    <source>
        <dbReference type="ARBA" id="ARBA00010523"/>
    </source>
</evidence>
<evidence type="ECO:0000313" key="5">
    <source>
        <dbReference type="Proteomes" id="UP000273278"/>
    </source>
</evidence>
<dbReference type="GO" id="GO:0004347">
    <property type="term" value="F:glucose-6-phosphate isomerase activity"/>
    <property type="evidence" value="ECO:0007669"/>
    <property type="project" value="InterPro"/>
</dbReference>
<dbReference type="Pfam" id="PF10432">
    <property type="entry name" value="bact-PGI_C"/>
    <property type="match status" value="1"/>
</dbReference>
<dbReference type="InterPro" id="IPR019490">
    <property type="entry name" value="Glu6P/Mann6P_isomerase_C"/>
</dbReference>
<dbReference type="PROSITE" id="PS51464">
    <property type="entry name" value="SIS"/>
    <property type="match status" value="1"/>
</dbReference>
<dbReference type="GeneID" id="38292166"/>
<protein>
    <submittedName>
        <fullName evidence="4">Bifunctional phosphoglucose/phosphomannose isomerase</fullName>
    </submittedName>
</protein>
<dbReference type="GO" id="GO:1901135">
    <property type="term" value="P:carbohydrate derivative metabolic process"/>
    <property type="evidence" value="ECO:0007669"/>
    <property type="project" value="InterPro"/>
</dbReference>
<proteinExistence type="inferred from homology"/>
<dbReference type="RefSeq" id="WP_015504007.1">
    <property type="nucleotide sequence ID" value="NZ_CP017686.1"/>
</dbReference>
<reference evidence="4 5" key="1">
    <citation type="submission" date="2016-10" db="EMBL/GenBank/DDBJ databases">
        <title>Complete genome of the TMA-utilizing, human hosted archaeon Methanomethylophilus alvus Gen. nov, sp. nov., strain Mx-05, derived from a pure culture.</title>
        <authorList>
            <person name="Brugere J.-F."/>
            <person name="Ben Hania W."/>
            <person name="Chaudhary P.P."/>
            <person name="Gaci N."/>
            <person name="Borrel G."/>
            <person name="Cao Van Tuat L."/>
            <person name="Fardeau M.-L."/>
            <person name="Harris H.M.B."/>
            <person name="O'Toole P.W."/>
            <person name="Ollivier B."/>
        </authorList>
    </citation>
    <scope>NUCLEOTIDE SEQUENCE [LARGE SCALE GENOMIC DNA]</scope>
    <source>
        <strain evidence="4 5">Mx-05</strain>
    </source>
</reference>
<dbReference type="Proteomes" id="UP000273278">
    <property type="component" value="Chromosome"/>
</dbReference>
<dbReference type="InterPro" id="IPR001347">
    <property type="entry name" value="SIS_dom"/>
</dbReference>
<organism evidence="4 5">
    <name type="scientific">Methanomethylophilus alvi</name>
    <dbReference type="NCBI Taxonomy" id="1291540"/>
    <lineage>
        <taxon>Archaea</taxon>
        <taxon>Methanobacteriati</taxon>
        <taxon>Thermoplasmatota</taxon>
        <taxon>Thermoplasmata</taxon>
        <taxon>Methanomassiliicoccales</taxon>
        <taxon>Methanomethylophilaceae</taxon>
        <taxon>Methanomethylophilus</taxon>
    </lineage>
</organism>
<comment type="similarity">
    <text evidence="1">Belongs to the PGI/PMI family.</text>
</comment>
<dbReference type="GO" id="GO:0097367">
    <property type="term" value="F:carbohydrate derivative binding"/>
    <property type="evidence" value="ECO:0007669"/>
    <property type="project" value="InterPro"/>
</dbReference>
<dbReference type="Gene3D" id="3.40.50.10490">
    <property type="entry name" value="Glucose-6-phosphate isomerase like protein, domain 1"/>
    <property type="match status" value="2"/>
</dbReference>
<dbReference type="NCBIfam" id="TIGR02128">
    <property type="entry name" value="G6PI_arch"/>
    <property type="match status" value="1"/>
</dbReference>
<gene>
    <name evidence="4" type="ORF">BKD89_00485</name>
</gene>
<sequence length="330" mass="36772">MSREISGFTDDLAEALESETHVRRRYKHVMVCGMGASAIGGAIFADSMYYSSKVSVDSCKTMALPEWVDKDTLFVACSYSGETYETIFMYKLALDAGLDVITVTHGGKLRKLSEEIGTPIVPIKGKDMQPRSAIGWFIGILGAIIEDAGGPGIRHQLRMMLPRLRGYQREIESEDGIAWRIAKDLEGHVPVVYGAPDMEAIAVRMKNQLNENSKIIAFSGVVPEFNHNEVVGWYDDPYRTKFMPVVICDDRLVEISKILKATLDLLESRDVPVSVIDTKGESLLERMIYGIMVGDHISLYIAALHGIDPCNVDPITDIKSRIREELKKLE</sequence>
<dbReference type="AlphaFoldDB" id="A0A3G3IF48"/>
<evidence type="ECO:0000259" key="3">
    <source>
        <dbReference type="PROSITE" id="PS51464"/>
    </source>
</evidence>
<evidence type="ECO:0000313" key="4">
    <source>
        <dbReference type="EMBL" id="AYQ54298.1"/>
    </source>
</evidence>
<feature type="domain" description="SIS" evidence="3">
    <location>
        <begin position="12"/>
        <end position="151"/>
    </location>
</feature>
<dbReference type="EMBL" id="CP017686">
    <property type="protein sequence ID" value="AYQ54298.1"/>
    <property type="molecule type" value="Genomic_DNA"/>
</dbReference>
<dbReference type="OMA" id="PEVNHNE"/>
<dbReference type="InterPro" id="IPR046348">
    <property type="entry name" value="SIS_dom_sf"/>
</dbReference>
<dbReference type="GO" id="GO:0005975">
    <property type="term" value="P:carbohydrate metabolic process"/>
    <property type="evidence" value="ECO:0007669"/>
    <property type="project" value="InterPro"/>
</dbReference>
<dbReference type="SUPFAM" id="SSF53697">
    <property type="entry name" value="SIS domain"/>
    <property type="match status" value="1"/>
</dbReference>
<evidence type="ECO:0000256" key="2">
    <source>
        <dbReference type="ARBA" id="ARBA00023235"/>
    </source>
</evidence>
<accession>A0A3G3IF48</accession>
<dbReference type="GO" id="GO:0004476">
    <property type="term" value="F:mannose-6-phosphate isomerase activity"/>
    <property type="evidence" value="ECO:0007669"/>
    <property type="project" value="InterPro"/>
</dbReference>
<keyword evidence="2 4" id="KW-0413">Isomerase</keyword>
<dbReference type="CDD" id="cd05637">
    <property type="entry name" value="SIS_PGI_PMI_2"/>
    <property type="match status" value="1"/>
</dbReference>